<reference evidence="3" key="1">
    <citation type="journal article" date="2019" name="Int. J. Syst. Evol. Microbiol.">
        <title>The Global Catalogue of Microorganisms (GCM) 10K type strain sequencing project: providing services to taxonomists for standard genome sequencing and annotation.</title>
        <authorList>
            <consortium name="The Broad Institute Genomics Platform"/>
            <consortium name="The Broad Institute Genome Sequencing Center for Infectious Disease"/>
            <person name="Wu L."/>
            <person name="Ma J."/>
        </authorList>
    </citation>
    <scope>NUCLEOTIDE SEQUENCE [LARGE SCALE GENOMIC DNA]</scope>
    <source>
        <strain evidence="3">NBRC 100033</strain>
    </source>
</reference>
<dbReference type="Proteomes" id="UP001156682">
    <property type="component" value="Unassembled WGS sequence"/>
</dbReference>
<dbReference type="Gene3D" id="1.10.3210.10">
    <property type="entry name" value="Hypothetical protein af1432"/>
    <property type="match status" value="1"/>
</dbReference>
<proteinExistence type="predicted"/>
<evidence type="ECO:0000259" key="1">
    <source>
        <dbReference type="PROSITE" id="PS51832"/>
    </source>
</evidence>
<protein>
    <recommendedName>
        <fullName evidence="1">HD-GYP domain-containing protein</fullName>
    </recommendedName>
</protein>
<accession>A0ABQ5ZS50</accession>
<organism evidence="2 3">
    <name type="scientific">Marinospirillum insulare</name>
    <dbReference type="NCBI Taxonomy" id="217169"/>
    <lineage>
        <taxon>Bacteria</taxon>
        <taxon>Pseudomonadati</taxon>
        <taxon>Pseudomonadota</taxon>
        <taxon>Gammaproteobacteria</taxon>
        <taxon>Oceanospirillales</taxon>
        <taxon>Oceanospirillaceae</taxon>
        <taxon>Marinospirillum</taxon>
    </lineage>
</organism>
<comment type="caution">
    <text evidence="2">The sequence shown here is derived from an EMBL/GenBank/DDBJ whole genome shotgun (WGS) entry which is preliminary data.</text>
</comment>
<dbReference type="InterPro" id="IPR003607">
    <property type="entry name" value="HD/PDEase_dom"/>
</dbReference>
<name>A0ABQ5ZS50_9GAMM</name>
<gene>
    <name evidence="2" type="ORF">GCM10007878_03960</name>
</gene>
<evidence type="ECO:0000313" key="2">
    <source>
        <dbReference type="EMBL" id="GLR62961.1"/>
    </source>
</evidence>
<dbReference type="Pfam" id="PF13487">
    <property type="entry name" value="HD_5"/>
    <property type="match status" value="1"/>
</dbReference>
<feature type="domain" description="HD-GYP" evidence="1">
    <location>
        <begin position="123"/>
        <end position="318"/>
    </location>
</feature>
<dbReference type="SUPFAM" id="SSF109604">
    <property type="entry name" value="HD-domain/PDEase-like"/>
    <property type="match status" value="1"/>
</dbReference>
<dbReference type="EMBL" id="BSOR01000008">
    <property type="protein sequence ID" value="GLR62961.1"/>
    <property type="molecule type" value="Genomic_DNA"/>
</dbReference>
<dbReference type="PANTHER" id="PTHR43155:SF2">
    <property type="entry name" value="CYCLIC DI-GMP PHOSPHODIESTERASE PA4108"/>
    <property type="match status" value="1"/>
</dbReference>
<dbReference type="PANTHER" id="PTHR43155">
    <property type="entry name" value="CYCLIC DI-GMP PHOSPHODIESTERASE PA4108-RELATED"/>
    <property type="match status" value="1"/>
</dbReference>
<keyword evidence="3" id="KW-1185">Reference proteome</keyword>
<dbReference type="RefSeq" id="WP_027851635.1">
    <property type="nucleotide sequence ID" value="NZ_BSOR01000008.1"/>
</dbReference>
<sequence length="402" mass="45705">MFLRDFELTRITPEHLQVDQPVPWSIYDEFGKLLMAKGSTLRSDRQKEILTRVGLFAQEIEPDPESLIPKPIKFRRKVNPFAEFDELCLKLEEVFKLFDSEKRPAGSVIKKRVYDIAIHIQGLVEYDSDALLGAVHLAEQFPYHVHHPMQIAVLAELILERLQVEQDIRLSVLAAALTGNIAMNPYQQRLHQQKTPLNDQQREVINRHPLQGAQKLEAAGIDDLLWIELVAQHHEKLDGTGYPRKLVGDAIRREARILALADVYTAMVTHRPYRNPIKHKDSLRDIFTQRGSKFDSKLTLLFLNELGVYPPGVYVRLNNGELAVVIGRTPDPRSPLVASIKKTDGDLFLSPRRRNTATEQFAIRSACNVNERIKINPATLWGISAIRVNAYDVDLSGVADLI</sequence>
<evidence type="ECO:0000313" key="3">
    <source>
        <dbReference type="Proteomes" id="UP001156682"/>
    </source>
</evidence>
<dbReference type="PROSITE" id="PS51832">
    <property type="entry name" value="HD_GYP"/>
    <property type="match status" value="1"/>
</dbReference>
<dbReference type="InterPro" id="IPR037522">
    <property type="entry name" value="HD_GYP_dom"/>
</dbReference>
<dbReference type="CDD" id="cd00077">
    <property type="entry name" value="HDc"/>
    <property type="match status" value="1"/>
</dbReference>